<dbReference type="SMART" id="SM00097">
    <property type="entry name" value="WNT1"/>
    <property type="match status" value="2"/>
</dbReference>
<keyword evidence="5" id="KW-0272">Extracellular matrix</keyword>
<evidence type="ECO:0000313" key="12">
    <source>
        <dbReference type="EMBL" id="CAH3028414.1"/>
    </source>
</evidence>
<dbReference type="Proteomes" id="UP001159427">
    <property type="component" value="Unassembled WGS sequence"/>
</dbReference>
<keyword evidence="7" id="KW-1015">Disulfide bond</keyword>
<evidence type="ECO:0000256" key="7">
    <source>
        <dbReference type="ARBA" id="ARBA00023157"/>
    </source>
</evidence>
<evidence type="ECO:0000256" key="10">
    <source>
        <dbReference type="RuleBase" id="RU003500"/>
    </source>
</evidence>
<accession>A0ABN8MID4</accession>
<dbReference type="EMBL" id="CALNXI010000510">
    <property type="protein sequence ID" value="CAH3028414.1"/>
    <property type="molecule type" value="Genomic_DNA"/>
</dbReference>
<sequence length="509" mass="57755">MERQHAVTLISFLLATVFAHNVLDAKPPLLFVSSAATFGPSLICSRIPGLSPEQIRICEEQPTLINCIRQGYKEAAKECKNQFRNNRWNCTVLGQSSDFDDLAIPGTKEAAFAQAMVSAGVVYTITRACSMGNLSECNCDREKWGQNSRKGWMWGGCSVDTGYGMNLSRRFVNGRHNTHDAIYLMNKHNNKAGRQVLKEKLVLECKCHGLSGSCATRTCWKALPSIRVIGERLKEYYYNSVRVSVITVDSNRGPKPEYLVLKSEKSRKPDSRSLVYANDSHTYCVRDIRLGIPGTKDRVCNVTSTSDDSCDSLCCERGHDTHNFTEVTQCRCKFHWCCQVRCKECVQNVALKESLEIECHCHGTSGSCSMRTCWQALPTLRKVGLILRQRYEESARVRAYKIPSRYGRRDAFLTLNTNGHQKPSPKTLVHVDYSPNYCERNAGKRITGTVDRECNKTSTEEGGCELLCCGRGYNTHEIVHKWKCNCKFHWCCYVKCKNCKERREVFRCK</sequence>
<evidence type="ECO:0000256" key="8">
    <source>
        <dbReference type="ARBA" id="ARBA00023180"/>
    </source>
</evidence>
<dbReference type="InterPro" id="IPR043158">
    <property type="entry name" value="Wnt_C"/>
</dbReference>
<dbReference type="InterPro" id="IPR018161">
    <property type="entry name" value="Wnt_CS"/>
</dbReference>
<evidence type="ECO:0000313" key="13">
    <source>
        <dbReference type="Proteomes" id="UP001159427"/>
    </source>
</evidence>
<keyword evidence="11" id="KW-0732">Signal</keyword>
<dbReference type="PROSITE" id="PS00246">
    <property type="entry name" value="WNT1"/>
    <property type="match status" value="1"/>
</dbReference>
<evidence type="ECO:0000256" key="4">
    <source>
        <dbReference type="ARBA" id="ARBA00022525"/>
    </source>
</evidence>
<evidence type="ECO:0000256" key="2">
    <source>
        <dbReference type="ARBA" id="ARBA00005683"/>
    </source>
</evidence>
<dbReference type="PRINTS" id="PR01349">
    <property type="entry name" value="WNTPROTEIN"/>
</dbReference>
<evidence type="ECO:0000256" key="9">
    <source>
        <dbReference type="ARBA" id="ARBA00023288"/>
    </source>
</evidence>
<evidence type="ECO:0000256" key="6">
    <source>
        <dbReference type="ARBA" id="ARBA00022687"/>
    </source>
</evidence>
<name>A0ABN8MID4_9CNID</name>
<keyword evidence="8" id="KW-0325">Glycoprotein</keyword>
<evidence type="ECO:0000256" key="1">
    <source>
        <dbReference type="ARBA" id="ARBA00004498"/>
    </source>
</evidence>
<protein>
    <recommendedName>
        <fullName evidence="10">Protein Wnt</fullName>
    </recommendedName>
</protein>
<keyword evidence="13" id="KW-1185">Reference proteome</keyword>
<evidence type="ECO:0000256" key="11">
    <source>
        <dbReference type="SAM" id="SignalP"/>
    </source>
</evidence>
<dbReference type="PANTHER" id="PTHR12027:SF112">
    <property type="entry name" value="PROTEIN WNT-2"/>
    <property type="match status" value="1"/>
</dbReference>
<reference evidence="12 13" key="1">
    <citation type="submission" date="2022-05" db="EMBL/GenBank/DDBJ databases">
        <authorList>
            <consortium name="Genoscope - CEA"/>
            <person name="William W."/>
        </authorList>
    </citation>
    <scope>NUCLEOTIDE SEQUENCE [LARGE SCALE GENOMIC DNA]</scope>
</reference>
<feature type="chain" id="PRO_5046058909" description="Protein Wnt" evidence="11">
    <location>
        <begin position="20"/>
        <end position="509"/>
    </location>
</feature>
<organism evidence="12 13">
    <name type="scientific">Porites evermanni</name>
    <dbReference type="NCBI Taxonomy" id="104178"/>
    <lineage>
        <taxon>Eukaryota</taxon>
        <taxon>Metazoa</taxon>
        <taxon>Cnidaria</taxon>
        <taxon>Anthozoa</taxon>
        <taxon>Hexacorallia</taxon>
        <taxon>Scleractinia</taxon>
        <taxon>Fungiina</taxon>
        <taxon>Poritidae</taxon>
        <taxon>Porites</taxon>
    </lineage>
</organism>
<comment type="function">
    <text evidence="10">Ligand for members of the frizzled family of seven transmembrane receptors.</text>
</comment>
<gene>
    <name evidence="12" type="ORF">PEVE_00034054</name>
</gene>
<comment type="similarity">
    <text evidence="2 10">Belongs to the Wnt family.</text>
</comment>
<keyword evidence="4" id="KW-0964">Secreted</keyword>
<keyword evidence="6 10" id="KW-0879">Wnt signaling pathway</keyword>
<dbReference type="PANTHER" id="PTHR12027">
    <property type="entry name" value="WNT RELATED"/>
    <property type="match status" value="1"/>
</dbReference>
<evidence type="ECO:0000256" key="5">
    <source>
        <dbReference type="ARBA" id="ARBA00022530"/>
    </source>
</evidence>
<keyword evidence="9" id="KW-0449">Lipoprotein</keyword>
<dbReference type="Pfam" id="PF00110">
    <property type="entry name" value="wnt"/>
    <property type="match status" value="1"/>
</dbReference>
<feature type="signal peptide" evidence="11">
    <location>
        <begin position="1"/>
        <end position="19"/>
    </location>
</feature>
<proteinExistence type="inferred from homology"/>
<evidence type="ECO:0000256" key="3">
    <source>
        <dbReference type="ARBA" id="ARBA00022473"/>
    </source>
</evidence>
<dbReference type="Gene3D" id="3.30.2460.20">
    <property type="match status" value="2"/>
</dbReference>
<comment type="subcellular location">
    <subcellularLocation>
        <location evidence="1 10">Secreted</location>
        <location evidence="1 10">Extracellular space</location>
        <location evidence="1 10">Extracellular matrix</location>
    </subcellularLocation>
</comment>
<keyword evidence="3 10" id="KW-0217">Developmental protein</keyword>
<comment type="caution">
    <text evidence="12">The sequence shown here is derived from an EMBL/GenBank/DDBJ whole genome shotgun (WGS) entry which is preliminary data.</text>
</comment>
<dbReference type="InterPro" id="IPR005817">
    <property type="entry name" value="Wnt"/>
</dbReference>